<reference evidence="3 4" key="1">
    <citation type="submission" date="2008-07" db="EMBL/GenBank/DDBJ databases">
        <authorList>
            <person name="El-Sayed N."/>
            <person name="Caler E."/>
            <person name="Inman J."/>
            <person name="Amedeo P."/>
            <person name="Hass B."/>
            <person name="Wortman J."/>
        </authorList>
    </citation>
    <scope>NUCLEOTIDE SEQUENCE [LARGE SCALE GENOMIC DNA]</scope>
    <source>
        <strain evidence="4">ATCC 50983 / TXsc</strain>
    </source>
</reference>
<protein>
    <recommendedName>
        <fullName evidence="2">CCHC-type domain-containing protein</fullName>
    </recommendedName>
</protein>
<dbReference type="PROSITE" id="PS50158">
    <property type="entry name" value="ZF_CCHC"/>
    <property type="match status" value="1"/>
</dbReference>
<proteinExistence type="predicted"/>
<dbReference type="InterPro" id="IPR001878">
    <property type="entry name" value="Znf_CCHC"/>
</dbReference>
<dbReference type="GeneID" id="9039156"/>
<keyword evidence="1" id="KW-0479">Metal-binding</keyword>
<feature type="domain" description="CCHC-type" evidence="2">
    <location>
        <begin position="331"/>
        <end position="345"/>
    </location>
</feature>
<dbReference type="SMART" id="SM00343">
    <property type="entry name" value="ZnF_C2HC"/>
    <property type="match status" value="1"/>
</dbReference>
<dbReference type="Proteomes" id="UP000007800">
    <property type="component" value="Unassembled WGS sequence"/>
</dbReference>
<dbReference type="SUPFAM" id="SSF57756">
    <property type="entry name" value="Retrovirus zinc finger-like domains"/>
    <property type="match status" value="1"/>
</dbReference>
<evidence type="ECO:0000259" key="2">
    <source>
        <dbReference type="PROSITE" id="PS50158"/>
    </source>
</evidence>
<keyword evidence="4" id="KW-1185">Reference proteome</keyword>
<dbReference type="EMBL" id="GG677256">
    <property type="protein sequence ID" value="EER10771.1"/>
    <property type="molecule type" value="Genomic_DNA"/>
</dbReference>
<sequence length="361" mass="39537">MSASSTGNFHKKDLAIVEETAKADAEEAQMGAEAAALHTRLALEHAKDYNDLCDLLSVRAEAGSAAATTAIGNGSRKEEVRISLQMPERYNGTTDFSAWLRRYENTANAAGWSSGTKAARLGMYLTDEYYEMWDQYAPKVTFEEDSRIMSQMLARRPADALLDNFHDLRWAPGTNVGTFLAKARRMLTEYNKKLTDEKKLSDGSLDQMILNKLIALAPAAAKAELRRRQPSKIEEMVDIISDYTPAMEMTSASSPALQQVEAKLQKVLAAVTTQTPNTNATIQQMVEKIQDLEKRLAGQQRPSFRRPGVCGICRGPHATKDCAQKKFSTGCYLCGGDGHLARSCPTRRGDGSKAGPSSSGN</sequence>
<evidence type="ECO:0000313" key="4">
    <source>
        <dbReference type="Proteomes" id="UP000007800"/>
    </source>
</evidence>
<dbReference type="InParanoid" id="C5KXP7"/>
<accession>C5KXP7</accession>
<evidence type="ECO:0000313" key="3">
    <source>
        <dbReference type="EMBL" id="EER10771.1"/>
    </source>
</evidence>
<dbReference type="GO" id="GO:0003676">
    <property type="term" value="F:nucleic acid binding"/>
    <property type="evidence" value="ECO:0007669"/>
    <property type="project" value="InterPro"/>
</dbReference>
<organism evidence="4">
    <name type="scientific">Perkinsus marinus (strain ATCC 50983 / TXsc)</name>
    <dbReference type="NCBI Taxonomy" id="423536"/>
    <lineage>
        <taxon>Eukaryota</taxon>
        <taxon>Sar</taxon>
        <taxon>Alveolata</taxon>
        <taxon>Perkinsozoa</taxon>
        <taxon>Perkinsea</taxon>
        <taxon>Perkinsida</taxon>
        <taxon>Perkinsidae</taxon>
        <taxon>Perkinsus</taxon>
    </lineage>
</organism>
<dbReference type="InterPro" id="IPR036875">
    <property type="entry name" value="Znf_CCHC_sf"/>
</dbReference>
<dbReference type="Gene3D" id="4.10.60.10">
    <property type="entry name" value="Zinc finger, CCHC-type"/>
    <property type="match status" value="1"/>
</dbReference>
<keyword evidence="1" id="KW-0863">Zinc-finger</keyword>
<dbReference type="GO" id="GO:0008270">
    <property type="term" value="F:zinc ion binding"/>
    <property type="evidence" value="ECO:0007669"/>
    <property type="project" value="UniProtKB-KW"/>
</dbReference>
<dbReference type="OrthoDB" id="422005at2759"/>
<dbReference type="AlphaFoldDB" id="C5KXP7"/>
<gene>
    <name evidence="3" type="ORF">Pmar_PMAR000815</name>
</gene>
<dbReference type="Pfam" id="PF00098">
    <property type="entry name" value="zf-CCHC"/>
    <property type="match status" value="1"/>
</dbReference>
<name>C5KXP7_PERM5</name>
<dbReference type="RefSeq" id="XP_002778976.1">
    <property type="nucleotide sequence ID" value="XM_002778930.1"/>
</dbReference>
<keyword evidence="1" id="KW-0862">Zinc</keyword>
<evidence type="ECO:0000256" key="1">
    <source>
        <dbReference type="PROSITE-ProRule" id="PRU00047"/>
    </source>
</evidence>